<dbReference type="InterPro" id="IPR022742">
    <property type="entry name" value="Hydrolase_4"/>
</dbReference>
<dbReference type="Pfam" id="PF12146">
    <property type="entry name" value="Hydrolase_4"/>
    <property type="match status" value="1"/>
</dbReference>
<comment type="caution">
    <text evidence="2">The sequence shown here is derived from an EMBL/GenBank/DDBJ whole genome shotgun (WGS) entry which is preliminary data.</text>
</comment>
<organism evidence="2 3">
    <name type="scientific">Fulvimonas soli</name>
    <dbReference type="NCBI Taxonomy" id="155197"/>
    <lineage>
        <taxon>Bacteria</taxon>
        <taxon>Pseudomonadati</taxon>
        <taxon>Pseudomonadota</taxon>
        <taxon>Gammaproteobacteria</taxon>
        <taxon>Lysobacterales</taxon>
        <taxon>Rhodanobacteraceae</taxon>
        <taxon>Fulvimonas</taxon>
    </lineage>
</organism>
<dbReference type="Proteomes" id="UP000245812">
    <property type="component" value="Unassembled WGS sequence"/>
</dbReference>
<name>A0A316I3I5_9GAMM</name>
<dbReference type="EMBL" id="QGHC01000006">
    <property type="protein sequence ID" value="PWK87738.1"/>
    <property type="molecule type" value="Genomic_DNA"/>
</dbReference>
<gene>
    <name evidence="2" type="ORF">C7456_106231</name>
</gene>
<sequence>MSAVAARPPLAARLKLAVVRAGFALGGRLAPRRTVARAARLFATPLASSRTRAQAAPPDAAMKRGTLEVDGRAIATYLWGDPAAQPYALLVHGWSSFGLRFLPWVPRLRALGYAVVAFDQPGHGHSGGRLCTLPDFVATVRAVGRRYGHAALAVAHSLGGAAVTLAQDEDWHAARLVLVAPAADMRAATRRFFRLVRLGGHLREPFFACLQQRTGVHVDELRLEPKLRTLGQPALIVHDLDDADVPWAEGERYAQHWPGARLLTTQGLGHRRVLDAPEVIDAALAFARGGTVGERVVGSLELAAAL</sequence>
<evidence type="ECO:0000313" key="3">
    <source>
        <dbReference type="Proteomes" id="UP000245812"/>
    </source>
</evidence>
<keyword evidence="2" id="KW-0378">Hydrolase</keyword>
<dbReference type="GO" id="GO:0004177">
    <property type="term" value="F:aminopeptidase activity"/>
    <property type="evidence" value="ECO:0007669"/>
    <property type="project" value="UniProtKB-KW"/>
</dbReference>
<evidence type="ECO:0000259" key="1">
    <source>
        <dbReference type="Pfam" id="PF12146"/>
    </source>
</evidence>
<feature type="domain" description="Serine aminopeptidase S33" evidence="1">
    <location>
        <begin position="89"/>
        <end position="195"/>
    </location>
</feature>
<accession>A0A316I3I5</accession>
<dbReference type="AlphaFoldDB" id="A0A316I3I5"/>
<keyword evidence="2" id="KW-0031">Aminopeptidase</keyword>
<protein>
    <submittedName>
        <fullName evidence="2">Serine aminopeptidase S33 family</fullName>
    </submittedName>
</protein>
<evidence type="ECO:0000313" key="2">
    <source>
        <dbReference type="EMBL" id="PWK87738.1"/>
    </source>
</evidence>
<reference evidence="2 3" key="1">
    <citation type="submission" date="2018-05" db="EMBL/GenBank/DDBJ databases">
        <title>Genomic Encyclopedia of Type Strains, Phase IV (KMG-IV): sequencing the most valuable type-strain genomes for metagenomic binning, comparative biology and taxonomic classification.</title>
        <authorList>
            <person name="Goeker M."/>
        </authorList>
    </citation>
    <scope>NUCLEOTIDE SEQUENCE [LARGE SCALE GENOMIC DNA]</scope>
    <source>
        <strain evidence="2 3">DSM 14263</strain>
    </source>
</reference>
<proteinExistence type="predicted"/>
<dbReference type="InterPro" id="IPR051044">
    <property type="entry name" value="MAG_DAG_Lipase"/>
</dbReference>
<dbReference type="RefSeq" id="WP_245889820.1">
    <property type="nucleotide sequence ID" value="NZ_MSZV01000108.1"/>
</dbReference>
<dbReference type="SUPFAM" id="SSF53474">
    <property type="entry name" value="alpha/beta-Hydrolases"/>
    <property type="match status" value="1"/>
</dbReference>
<keyword evidence="2" id="KW-0645">Protease</keyword>
<dbReference type="InterPro" id="IPR029058">
    <property type="entry name" value="AB_hydrolase_fold"/>
</dbReference>
<keyword evidence="3" id="KW-1185">Reference proteome</keyword>
<dbReference type="Gene3D" id="3.40.50.1820">
    <property type="entry name" value="alpha/beta hydrolase"/>
    <property type="match status" value="1"/>
</dbReference>
<dbReference type="PANTHER" id="PTHR11614">
    <property type="entry name" value="PHOSPHOLIPASE-RELATED"/>
    <property type="match status" value="1"/>
</dbReference>